<name>A0ABV9TBP9_9GAMM</name>
<dbReference type="SUPFAM" id="SSF54427">
    <property type="entry name" value="NTF2-like"/>
    <property type="match status" value="1"/>
</dbReference>
<organism evidence="2 3">
    <name type="scientific">Pseudofrancisella aestuarii</name>
    <dbReference type="NCBI Taxonomy" id="2670347"/>
    <lineage>
        <taxon>Bacteria</taxon>
        <taxon>Pseudomonadati</taxon>
        <taxon>Pseudomonadota</taxon>
        <taxon>Gammaproteobacteria</taxon>
        <taxon>Thiotrichales</taxon>
        <taxon>Francisellaceae</taxon>
        <taxon>Pseudofrancisella</taxon>
    </lineage>
</organism>
<protein>
    <submittedName>
        <fullName evidence="2">Nuclear transport factor 2 family protein</fullName>
    </submittedName>
</protein>
<dbReference type="Gene3D" id="3.10.450.50">
    <property type="match status" value="1"/>
</dbReference>
<sequence>MSLEKRIQRLEDIETVKKVIATAGRWFDRCEMTASKEDASNFYKTLFTKDGFMEFPFGKWGPGAETVSEELAAFSQNIDWALHHYTNQEVEINESLDKAIYHAIEIIPINIDGAATWMFVENESELHKIDGKWRIHKYGIVDFKSLQNTATCWPKFDKNENSWLFKKL</sequence>
<gene>
    <name evidence="2" type="ORF">ACFPDQ_03650</name>
</gene>
<dbReference type="InterPro" id="IPR032710">
    <property type="entry name" value="NTF2-like_dom_sf"/>
</dbReference>
<evidence type="ECO:0000313" key="3">
    <source>
        <dbReference type="Proteomes" id="UP001595926"/>
    </source>
</evidence>
<dbReference type="Pfam" id="PF13577">
    <property type="entry name" value="SnoaL_4"/>
    <property type="match status" value="1"/>
</dbReference>
<dbReference type="InterPro" id="IPR037401">
    <property type="entry name" value="SnoaL-like"/>
</dbReference>
<dbReference type="RefSeq" id="WP_119331286.1">
    <property type="nucleotide sequence ID" value="NZ_JBHSJH010000001.1"/>
</dbReference>
<comment type="caution">
    <text evidence="2">The sequence shown here is derived from an EMBL/GenBank/DDBJ whole genome shotgun (WGS) entry which is preliminary data.</text>
</comment>
<keyword evidence="3" id="KW-1185">Reference proteome</keyword>
<proteinExistence type="predicted"/>
<evidence type="ECO:0000313" key="2">
    <source>
        <dbReference type="EMBL" id="MFC4892139.1"/>
    </source>
</evidence>
<accession>A0ABV9TBP9</accession>
<reference evidence="3" key="1">
    <citation type="journal article" date="2019" name="Int. J. Syst. Evol. Microbiol.">
        <title>The Global Catalogue of Microorganisms (GCM) 10K type strain sequencing project: providing services to taxonomists for standard genome sequencing and annotation.</title>
        <authorList>
            <consortium name="The Broad Institute Genomics Platform"/>
            <consortium name="The Broad Institute Genome Sequencing Center for Infectious Disease"/>
            <person name="Wu L."/>
            <person name="Ma J."/>
        </authorList>
    </citation>
    <scope>NUCLEOTIDE SEQUENCE [LARGE SCALE GENOMIC DNA]</scope>
    <source>
        <strain evidence="3">CGMCC 1.13718</strain>
    </source>
</reference>
<evidence type="ECO:0000259" key="1">
    <source>
        <dbReference type="Pfam" id="PF13577"/>
    </source>
</evidence>
<feature type="domain" description="SnoaL-like" evidence="1">
    <location>
        <begin position="8"/>
        <end position="137"/>
    </location>
</feature>
<dbReference type="Proteomes" id="UP001595926">
    <property type="component" value="Unassembled WGS sequence"/>
</dbReference>
<dbReference type="EMBL" id="JBHSJH010000001">
    <property type="protein sequence ID" value="MFC4892139.1"/>
    <property type="molecule type" value="Genomic_DNA"/>
</dbReference>